<dbReference type="AlphaFoldDB" id="A0A1Z5HVV7"/>
<keyword evidence="2" id="KW-1185">Reference proteome</keyword>
<name>A0A1Z5HVV7_9FIRM</name>
<accession>A0A1Z5HVV7</accession>
<evidence type="ECO:0000313" key="1">
    <source>
        <dbReference type="EMBL" id="GAW93538.1"/>
    </source>
</evidence>
<dbReference type="EMBL" id="BDGJ01000161">
    <property type="protein sequence ID" value="GAW93538.1"/>
    <property type="molecule type" value="Genomic_DNA"/>
</dbReference>
<comment type="caution">
    <text evidence="1">The sequence shown here is derived from an EMBL/GenBank/DDBJ whole genome shotgun (WGS) entry which is preliminary data.</text>
</comment>
<gene>
    <name evidence="1" type="ORF">KKC1_26690</name>
</gene>
<organism evidence="1 2">
    <name type="scientific">Calderihabitans maritimus</name>
    <dbReference type="NCBI Taxonomy" id="1246530"/>
    <lineage>
        <taxon>Bacteria</taxon>
        <taxon>Bacillati</taxon>
        <taxon>Bacillota</taxon>
        <taxon>Clostridia</taxon>
        <taxon>Neomoorellales</taxon>
        <taxon>Calderihabitantaceae</taxon>
        <taxon>Calderihabitans</taxon>
    </lineage>
</organism>
<protein>
    <submittedName>
        <fullName evidence="1">Uncharacterized protein</fullName>
    </submittedName>
</protein>
<sequence>MPAQGTAEENRNPKMAYFVGRLFFLLGRKNF</sequence>
<evidence type="ECO:0000313" key="2">
    <source>
        <dbReference type="Proteomes" id="UP000197032"/>
    </source>
</evidence>
<dbReference type="Proteomes" id="UP000197032">
    <property type="component" value="Unassembled WGS sequence"/>
</dbReference>
<reference evidence="2" key="1">
    <citation type="journal article" date="2017" name="Appl. Environ. Microbiol.">
        <title>Genomic analysis of Calderihabitans maritimus KKC1, a thermophilic hydrogenogenic carboxydotrophic bacterium isolated from marine sediment.</title>
        <authorList>
            <person name="Omae K."/>
            <person name="Yoneda Y."/>
            <person name="Fukuyama Y."/>
            <person name="Yoshida T."/>
            <person name="Sako Y."/>
        </authorList>
    </citation>
    <scope>NUCLEOTIDE SEQUENCE [LARGE SCALE GENOMIC DNA]</scope>
    <source>
        <strain evidence="2">KKC1</strain>
    </source>
</reference>
<proteinExistence type="predicted"/>